<organism evidence="4 5">
    <name type="scientific">Macleaya cordata</name>
    <name type="common">Five-seeded plume-poppy</name>
    <name type="synonym">Bocconia cordata</name>
    <dbReference type="NCBI Taxonomy" id="56857"/>
    <lineage>
        <taxon>Eukaryota</taxon>
        <taxon>Viridiplantae</taxon>
        <taxon>Streptophyta</taxon>
        <taxon>Embryophyta</taxon>
        <taxon>Tracheophyta</taxon>
        <taxon>Spermatophyta</taxon>
        <taxon>Magnoliopsida</taxon>
        <taxon>Ranunculales</taxon>
        <taxon>Papaveraceae</taxon>
        <taxon>Papaveroideae</taxon>
        <taxon>Macleaya</taxon>
    </lineage>
</organism>
<comment type="similarity">
    <text evidence="1">Belongs to the plant acyltransferase family.</text>
</comment>
<keyword evidence="2 4" id="KW-0808">Transferase</keyword>
<evidence type="ECO:0000256" key="1">
    <source>
        <dbReference type="ARBA" id="ARBA00009861"/>
    </source>
</evidence>
<proteinExistence type="inferred from homology"/>
<dbReference type="Pfam" id="PF02458">
    <property type="entry name" value="Transferase"/>
    <property type="match status" value="1"/>
</dbReference>
<evidence type="ECO:0000256" key="2">
    <source>
        <dbReference type="ARBA" id="ARBA00022679"/>
    </source>
</evidence>
<sequence>MNDMIMKVEVVSRQSIKPSCPTPRHLKTFNLSFLDQLSPSFYVPLILFYEIDHSNKDDDNNNIIEGTSGHRCEVIKKSLAETLTRFYPFAGRVKDNRFVDCNDDGVVCLEARVNNCRLSQLIQHPNVQELEKEFLPFDPYVSETSESSGFINSDMLLAVQVNVFEDCGGMVIGVCFSHKIADACTLLTFIKDWAATARGATEQIKGPDFKLSSLFPPRDGLVGFFNQPTLISREELVTKKFLFGASNIAELKKQSIIIPSSTSANGGSDDVQEYRPTRVEVVSAFIWRCFMDVDQSKMDRTAVRVYSVSYSVNMRTRMVPPLPTNCIGNMETITVALSIINGEGEKSDQYPNLVGKVRDAIKKIDSDHVRELQTTDALLNSMKLLQEGMSNEQTVHLHFSSWCRFPIYESDFGWGKPKCVSTCKLALKNLVYLIDTSSGDGIEAWVSLSKEDMTAFERNEELLAFVS</sequence>
<dbReference type="STRING" id="56857.A0A200RCP4"/>
<evidence type="ECO:0000313" key="5">
    <source>
        <dbReference type="Proteomes" id="UP000195402"/>
    </source>
</evidence>
<dbReference type="PANTHER" id="PTHR31623:SF17">
    <property type="entry name" value="F21J9.9"/>
    <property type="match status" value="1"/>
</dbReference>
<dbReference type="OrthoDB" id="671439at2759"/>
<reference evidence="4 5" key="1">
    <citation type="journal article" date="2017" name="Mol. Plant">
        <title>The Genome of Medicinal Plant Macleaya cordata Provides New Insights into Benzylisoquinoline Alkaloids Metabolism.</title>
        <authorList>
            <person name="Liu X."/>
            <person name="Liu Y."/>
            <person name="Huang P."/>
            <person name="Ma Y."/>
            <person name="Qing Z."/>
            <person name="Tang Q."/>
            <person name="Cao H."/>
            <person name="Cheng P."/>
            <person name="Zheng Y."/>
            <person name="Yuan Z."/>
            <person name="Zhou Y."/>
            <person name="Liu J."/>
            <person name="Tang Z."/>
            <person name="Zhuo Y."/>
            <person name="Zhang Y."/>
            <person name="Yu L."/>
            <person name="Huang J."/>
            <person name="Yang P."/>
            <person name="Peng Q."/>
            <person name="Zhang J."/>
            <person name="Jiang W."/>
            <person name="Zhang Z."/>
            <person name="Lin K."/>
            <person name="Ro D.K."/>
            <person name="Chen X."/>
            <person name="Xiong X."/>
            <person name="Shang Y."/>
            <person name="Huang S."/>
            <person name="Zeng J."/>
        </authorList>
    </citation>
    <scope>NUCLEOTIDE SEQUENCE [LARGE SCALE GENOMIC DNA]</scope>
    <source>
        <strain evidence="5">cv. BLH2017</strain>
        <tissue evidence="4">Root</tissue>
    </source>
</reference>
<dbReference type="GO" id="GO:0016746">
    <property type="term" value="F:acyltransferase activity"/>
    <property type="evidence" value="ECO:0007669"/>
    <property type="project" value="UniProtKB-KW"/>
</dbReference>
<protein>
    <submittedName>
        <fullName evidence="4">Transferase</fullName>
    </submittedName>
</protein>
<dbReference type="OMA" id="CIGNMET"/>
<dbReference type="EMBL" id="MVGT01000078">
    <property type="protein sequence ID" value="OVA20484.1"/>
    <property type="molecule type" value="Genomic_DNA"/>
</dbReference>
<accession>A0A200RCP4</accession>
<evidence type="ECO:0000256" key="3">
    <source>
        <dbReference type="ARBA" id="ARBA00023315"/>
    </source>
</evidence>
<dbReference type="Proteomes" id="UP000195402">
    <property type="component" value="Unassembled WGS sequence"/>
</dbReference>
<keyword evidence="5" id="KW-1185">Reference proteome</keyword>
<dbReference type="AlphaFoldDB" id="A0A200RCP4"/>
<comment type="caution">
    <text evidence="4">The sequence shown here is derived from an EMBL/GenBank/DDBJ whole genome shotgun (WGS) entry which is preliminary data.</text>
</comment>
<evidence type="ECO:0000313" key="4">
    <source>
        <dbReference type="EMBL" id="OVA20484.1"/>
    </source>
</evidence>
<dbReference type="PANTHER" id="PTHR31623">
    <property type="entry name" value="F21J9.9"/>
    <property type="match status" value="1"/>
</dbReference>
<name>A0A200RCP4_MACCD</name>
<gene>
    <name evidence="4" type="ORF">BVC80_1065g28</name>
</gene>
<dbReference type="InParanoid" id="A0A200RCP4"/>
<keyword evidence="3" id="KW-0012">Acyltransferase</keyword>
<dbReference type="InterPro" id="IPR023213">
    <property type="entry name" value="CAT-like_dom_sf"/>
</dbReference>
<dbReference type="Gene3D" id="3.30.559.10">
    <property type="entry name" value="Chloramphenicol acetyltransferase-like domain"/>
    <property type="match status" value="2"/>
</dbReference>